<feature type="transmembrane region" description="Helical" evidence="3">
    <location>
        <begin position="16"/>
        <end position="38"/>
    </location>
</feature>
<sequence length="138" mass="15748">MQKQLKRLLSSKGMTLVEILASIMILSIIVVTFLTLFIQSARTNSISEDIMDATYVAQTQMEEIYNLSTTSEQNINVLQDQSSCDADTSYIFTEKNGDFCVKVRMKDSNIVDLKDVVVEVYRDNKLESKMETKLNWSN</sequence>
<dbReference type="Proteomes" id="UP001235343">
    <property type="component" value="Unassembled WGS sequence"/>
</dbReference>
<evidence type="ECO:0000313" key="4">
    <source>
        <dbReference type="EMBL" id="MDL4841681.1"/>
    </source>
</evidence>
<dbReference type="EMBL" id="JASTZU010000042">
    <property type="protein sequence ID" value="MDL4841681.1"/>
    <property type="molecule type" value="Genomic_DNA"/>
</dbReference>
<proteinExistence type="predicted"/>
<gene>
    <name evidence="4" type="ORF">QQS35_14665</name>
</gene>
<dbReference type="PROSITE" id="PS00409">
    <property type="entry name" value="PROKAR_NTER_METHYL"/>
    <property type="match status" value="1"/>
</dbReference>
<keyword evidence="5" id="KW-1185">Reference proteome</keyword>
<keyword evidence="2" id="KW-0178">Competence</keyword>
<evidence type="ECO:0000313" key="5">
    <source>
        <dbReference type="Proteomes" id="UP001235343"/>
    </source>
</evidence>
<evidence type="ECO:0000256" key="2">
    <source>
        <dbReference type="ARBA" id="ARBA00023287"/>
    </source>
</evidence>
<comment type="caution">
    <text evidence="4">The sequence shown here is derived from an EMBL/GenBank/DDBJ whole genome shotgun (WGS) entry which is preliminary data.</text>
</comment>
<keyword evidence="3" id="KW-0472">Membrane</keyword>
<reference evidence="4 5" key="1">
    <citation type="submission" date="2023-06" db="EMBL/GenBank/DDBJ databases">
        <title>Aquibacillus rhizosphaerae LR5S19.</title>
        <authorList>
            <person name="Sun J.-Q."/>
        </authorList>
    </citation>
    <scope>NUCLEOTIDE SEQUENCE [LARGE SCALE GENOMIC DNA]</scope>
    <source>
        <strain evidence="4 5">LR5S19</strain>
    </source>
</reference>
<dbReference type="InterPro" id="IPR012902">
    <property type="entry name" value="N_methyl_site"/>
</dbReference>
<protein>
    <submittedName>
        <fullName evidence="4">Type II secretion system protein</fullName>
    </submittedName>
</protein>
<keyword evidence="3" id="KW-0812">Transmembrane</keyword>
<keyword evidence="3" id="KW-1133">Transmembrane helix</keyword>
<comment type="subcellular location">
    <subcellularLocation>
        <location evidence="1">Cell surface</location>
    </subcellularLocation>
</comment>
<dbReference type="NCBIfam" id="TIGR02532">
    <property type="entry name" value="IV_pilin_GFxxxE"/>
    <property type="match status" value="1"/>
</dbReference>
<organism evidence="4 5">
    <name type="scientific">Aquibacillus rhizosphaerae</name>
    <dbReference type="NCBI Taxonomy" id="3051431"/>
    <lineage>
        <taxon>Bacteria</taxon>
        <taxon>Bacillati</taxon>
        <taxon>Bacillota</taxon>
        <taxon>Bacilli</taxon>
        <taxon>Bacillales</taxon>
        <taxon>Bacillaceae</taxon>
        <taxon>Aquibacillus</taxon>
    </lineage>
</organism>
<evidence type="ECO:0000256" key="3">
    <source>
        <dbReference type="SAM" id="Phobius"/>
    </source>
</evidence>
<accession>A0ABT7L770</accession>
<evidence type="ECO:0000256" key="1">
    <source>
        <dbReference type="ARBA" id="ARBA00004241"/>
    </source>
</evidence>
<name>A0ABT7L770_9BACI</name>
<dbReference type="RefSeq" id="WP_285932969.1">
    <property type="nucleotide sequence ID" value="NZ_JASTZU010000042.1"/>
</dbReference>